<dbReference type="EMBL" id="KQ085992">
    <property type="protein sequence ID" value="KLO11787.1"/>
    <property type="molecule type" value="Genomic_DNA"/>
</dbReference>
<organism evidence="1 2">
    <name type="scientific">Schizopora paradoxa</name>
    <dbReference type="NCBI Taxonomy" id="27342"/>
    <lineage>
        <taxon>Eukaryota</taxon>
        <taxon>Fungi</taxon>
        <taxon>Dikarya</taxon>
        <taxon>Basidiomycota</taxon>
        <taxon>Agaricomycotina</taxon>
        <taxon>Agaricomycetes</taxon>
        <taxon>Hymenochaetales</taxon>
        <taxon>Schizoporaceae</taxon>
        <taxon>Schizopora</taxon>
    </lineage>
</organism>
<dbReference type="InParanoid" id="A0A0H2RJG9"/>
<reference evidence="1 2" key="1">
    <citation type="submission" date="2015-04" db="EMBL/GenBank/DDBJ databases">
        <title>Complete genome sequence of Schizopora paradoxa KUC8140, a cosmopolitan wood degrader in East Asia.</title>
        <authorList>
            <consortium name="DOE Joint Genome Institute"/>
            <person name="Min B."/>
            <person name="Park H."/>
            <person name="Jang Y."/>
            <person name="Kim J.-J."/>
            <person name="Kim K.H."/>
            <person name="Pangilinan J."/>
            <person name="Lipzen A."/>
            <person name="Riley R."/>
            <person name="Grigoriev I.V."/>
            <person name="Spatafora J.W."/>
            <person name="Choi I.-G."/>
        </authorList>
    </citation>
    <scope>NUCLEOTIDE SEQUENCE [LARGE SCALE GENOMIC DNA]</scope>
    <source>
        <strain evidence="1 2">KUC8140</strain>
    </source>
</reference>
<evidence type="ECO:0000313" key="2">
    <source>
        <dbReference type="Proteomes" id="UP000053477"/>
    </source>
</evidence>
<name>A0A0H2RJG9_9AGAM</name>
<dbReference type="AlphaFoldDB" id="A0A0H2RJG9"/>
<sequence>MCQNRAKQLRVQHEAWMTDSQFYHAKQNGHLASFEFRTTHSSLKQCDTCHDAYRLVSDRISLDLLLPEWNWKELLGTTPKSEDYMYMKWVSRHAGFMSNSAIGI</sequence>
<proteinExistence type="predicted"/>
<keyword evidence="2" id="KW-1185">Reference proteome</keyword>
<dbReference type="Proteomes" id="UP000053477">
    <property type="component" value="Unassembled WGS sequence"/>
</dbReference>
<evidence type="ECO:0000313" key="1">
    <source>
        <dbReference type="EMBL" id="KLO11787.1"/>
    </source>
</evidence>
<accession>A0A0H2RJG9</accession>
<protein>
    <submittedName>
        <fullName evidence="1">Uncharacterized protein</fullName>
    </submittedName>
</protein>
<gene>
    <name evidence="1" type="ORF">SCHPADRAFT_453682</name>
</gene>